<dbReference type="InterPro" id="IPR025121">
    <property type="entry name" value="GTPase_HflX_N"/>
</dbReference>
<feature type="binding site" evidence="7">
    <location>
        <begin position="208"/>
        <end position="215"/>
    </location>
    <ligand>
        <name>GTP</name>
        <dbReference type="ChEBI" id="CHEBI:37565"/>
    </ligand>
</feature>
<dbReference type="Pfam" id="PF16360">
    <property type="entry name" value="GTP-bdg_M"/>
    <property type="match status" value="1"/>
</dbReference>
<dbReference type="CDD" id="cd01878">
    <property type="entry name" value="HflX"/>
    <property type="match status" value="1"/>
</dbReference>
<keyword evidence="1 6" id="KW-0963">Cytoplasm</keyword>
<dbReference type="KEGG" id="afo:Afer_0658"/>
<protein>
    <recommendedName>
        <fullName evidence="6">GTPase HflX</fullName>
    </recommendedName>
    <alternativeName>
        <fullName evidence="6">GTP-binding protein HflX</fullName>
    </alternativeName>
</protein>
<dbReference type="GO" id="GO:0005525">
    <property type="term" value="F:GTP binding"/>
    <property type="evidence" value="ECO:0007669"/>
    <property type="project" value="UniProtKB-UniRule"/>
</dbReference>
<evidence type="ECO:0000256" key="4">
    <source>
        <dbReference type="ARBA" id="ARBA00022842"/>
    </source>
</evidence>
<keyword evidence="4 8" id="KW-0460">Magnesium</keyword>
<dbReference type="InterPro" id="IPR030394">
    <property type="entry name" value="G_HFLX_dom"/>
</dbReference>
<dbReference type="GO" id="GO:0043022">
    <property type="term" value="F:ribosome binding"/>
    <property type="evidence" value="ECO:0007669"/>
    <property type="project" value="TreeGrafter"/>
</dbReference>
<dbReference type="SUPFAM" id="SSF52540">
    <property type="entry name" value="P-loop containing nucleoside triphosphate hydrolases"/>
    <property type="match status" value="1"/>
</dbReference>
<dbReference type="PANTHER" id="PTHR10229:SF0">
    <property type="entry name" value="GTP-BINDING PROTEIN 6-RELATED"/>
    <property type="match status" value="1"/>
</dbReference>
<feature type="binding site" evidence="7">
    <location>
        <begin position="321"/>
        <end position="324"/>
    </location>
    <ligand>
        <name>GTP</name>
        <dbReference type="ChEBI" id="CHEBI:37565"/>
    </ligand>
</feature>
<feature type="binding site" evidence="8">
    <location>
        <position position="215"/>
    </location>
    <ligand>
        <name>Mg(2+)</name>
        <dbReference type="ChEBI" id="CHEBI:18420"/>
    </ligand>
</feature>
<reference evidence="11 12" key="1">
    <citation type="journal article" date="2009" name="Stand. Genomic Sci.">
        <title>Complete genome sequence of Acidimicrobium ferrooxidans type strain (ICP).</title>
        <authorList>
            <person name="Clum A."/>
            <person name="Nolan M."/>
            <person name="Lang E."/>
            <person name="Glavina Del Rio T."/>
            <person name="Tice H."/>
            <person name="Copeland A."/>
            <person name="Cheng J.F."/>
            <person name="Lucas S."/>
            <person name="Chen F."/>
            <person name="Bruce D."/>
            <person name="Goodwin L."/>
            <person name="Pitluck S."/>
            <person name="Ivanova N."/>
            <person name="Mavrommatis K."/>
            <person name="Mikhailova N."/>
            <person name="Pati A."/>
            <person name="Chen A."/>
            <person name="Palaniappan K."/>
            <person name="Goker M."/>
            <person name="Spring S."/>
            <person name="Land M."/>
            <person name="Hauser L."/>
            <person name="Chang Y.J."/>
            <person name="Jeffries C.C."/>
            <person name="Chain P."/>
            <person name="Bristow J."/>
            <person name="Eisen J.A."/>
            <person name="Markowitz V."/>
            <person name="Hugenholtz P."/>
            <person name="Kyrpides N.C."/>
            <person name="Klenk H.P."/>
            <person name="Lapidus A."/>
        </authorList>
    </citation>
    <scope>NUCLEOTIDE SEQUENCE [LARGE SCALE GENOMIC DNA]</scope>
    <source>
        <strain evidence="12">DSM 10331 / JCM 15462 / NBRC 103882 / ICP</strain>
    </source>
</reference>
<dbReference type="eggNOG" id="COG2262">
    <property type="taxonomic scope" value="Bacteria"/>
</dbReference>
<dbReference type="InterPro" id="IPR006073">
    <property type="entry name" value="GTP-bd"/>
</dbReference>
<accession>C7LY04</accession>
<dbReference type="AlphaFoldDB" id="C7LY04"/>
<dbReference type="OrthoDB" id="9812272at2"/>
<dbReference type="Pfam" id="PF01926">
    <property type="entry name" value="MMR_HSR1"/>
    <property type="match status" value="1"/>
</dbReference>
<comment type="function">
    <text evidence="6">GTPase that associates with the 50S ribosomal subunit and may have a role during protein synthesis or ribosome biogenesis.</text>
</comment>
<dbReference type="PIRSF" id="PIRSF006809">
    <property type="entry name" value="GTP-binding_hflX_prd"/>
    <property type="match status" value="1"/>
</dbReference>
<dbReference type="Gene3D" id="3.40.50.11060">
    <property type="entry name" value="GTPase HflX, N-terminal domain"/>
    <property type="match status" value="1"/>
</dbReference>
<dbReference type="EMBL" id="CP001631">
    <property type="protein sequence ID" value="ACU53612.1"/>
    <property type="molecule type" value="Genomic_DNA"/>
</dbReference>
<evidence type="ECO:0000256" key="8">
    <source>
        <dbReference type="PIRSR" id="PIRSR006809-2"/>
    </source>
</evidence>
<evidence type="ECO:0000256" key="7">
    <source>
        <dbReference type="PIRSR" id="PIRSR006809-1"/>
    </source>
</evidence>
<feature type="domain" description="Hflx-type G" evidence="10">
    <location>
        <begin position="202"/>
        <end position="364"/>
    </location>
</feature>
<dbReference type="GO" id="GO:0003924">
    <property type="term" value="F:GTPase activity"/>
    <property type="evidence" value="ECO:0007669"/>
    <property type="project" value="UniProtKB-UniRule"/>
</dbReference>
<evidence type="ECO:0000313" key="11">
    <source>
        <dbReference type="EMBL" id="ACU53612.1"/>
    </source>
</evidence>
<dbReference type="NCBIfam" id="TIGR03156">
    <property type="entry name" value="GTP_HflX"/>
    <property type="match status" value="1"/>
</dbReference>
<proteinExistence type="inferred from homology"/>
<comment type="cofactor">
    <cofactor evidence="8">
        <name>Mg(2+)</name>
        <dbReference type="ChEBI" id="CHEBI:18420"/>
    </cofactor>
</comment>
<evidence type="ECO:0000259" key="10">
    <source>
        <dbReference type="PROSITE" id="PS51705"/>
    </source>
</evidence>
<feature type="binding site" evidence="7">
    <location>
        <begin position="255"/>
        <end position="258"/>
    </location>
    <ligand>
        <name>GTP</name>
        <dbReference type="ChEBI" id="CHEBI:37565"/>
    </ligand>
</feature>
<dbReference type="Gene3D" id="3.40.50.300">
    <property type="entry name" value="P-loop containing nucleotide triphosphate hydrolases"/>
    <property type="match status" value="1"/>
</dbReference>
<dbReference type="PROSITE" id="PS51705">
    <property type="entry name" value="G_HFLX"/>
    <property type="match status" value="1"/>
</dbReference>
<feature type="binding site" evidence="8">
    <location>
        <position position="235"/>
    </location>
    <ligand>
        <name>Mg(2+)</name>
        <dbReference type="ChEBI" id="CHEBI:18420"/>
    </ligand>
</feature>
<dbReference type="InterPro" id="IPR042108">
    <property type="entry name" value="GTPase_HflX_N_sf"/>
</dbReference>
<dbReference type="Pfam" id="PF13167">
    <property type="entry name" value="GTP-bdg_N"/>
    <property type="match status" value="1"/>
</dbReference>
<keyword evidence="5 6" id="KW-0342">GTP-binding</keyword>
<gene>
    <name evidence="6" type="primary">hflX</name>
    <name evidence="11" type="ordered locus">Afer_0658</name>
</gene>
<feature type="binding site" evidence="7">
    <location>
        <begin position="233"/>
        <end position="237"/>
    </location>
    <ligand>
        <name>GTP</name>
        <dbReference type="ChEBI" id="CHEBI:37565"/>
    </ligand>
</feature>
<dbReference type="InterPro" id="IPR027417">
    <property type="entry name" value="P-loop_NTPase"/>
</dbReference>
<evidence type="ECO:0000313" key="12">
    <source>
        <dbReference type="Proteomes" id="UP000000771"/>
    </source>
</evidence>
<comment type="similarity">
    <text evidence="6">Belongs to the TRAFAC class OBG-HflX-like GTPase superfamily. HflX GTPase family.</text>
</comment>
<dbReference type="InterPro" id="IPR016496">
    <property type="entry name" value="GTPase_HflX"/>
</dbReference>
<dbReference type="STRING" id="525909.Afer_0658"/>
<evidence type="ECO:0000256" key="3">
    <source>
        <dbReference type="ARBA" id="ARBA00022741"/>
    </source>
</evidence>
<dbReference type="FunFam" id="3.40.50.11060:FF:000001">
    <property type="entry name" value="GTPase HflX"/>
    <property type="match status" value="1"/>
</dbReference>
<keyword evidence="9" id="KW-0175">Coiled coil</keyword>
<organism evidence="11 12">
    <name type="scientific">Acidimicrobium ferrooxidans (strain DSM 10331 / JCM 15462 / NBRC 103882 / ICP)</name>
    <dbReference type="NCBI Taxonomy" id="525909"/>
    <lineage>
        <taxon>Bacteria</taxon>
        <taxon>Bacillati</taxon>
        <taxon>Actinomycetota</taxon>
        <taxon>Acidimicrobiia</taxon>
        <taxon>Acidimicrobiales</taxon>
        <taxon>Acidimicrobiaceae</taxon>
        <taxon>Acidimicrobium</taxon>
    </lineage>
</organism>
<feature type="coiled-coil region" evidence="9">
    <location>
        <begin position="161"/>
        <end position="195"/>
    </location>
</feature>
<name>C7LY04_ACIFD</name>
<dbReference type="PANTHER" id="PTHR10229">
    <property type="entry name" value="GTP-BINDING PROTEIN HFLX"/>
    <property type="match status" value="1"/>
</dbReference>
<dbReference type="HAMAP" id="MF_00900">
    <property type="entry name" value="GTPase_HflX"/>
    <property type="match status" value="1"/>
</dbReference>
<dbReference type="RefSeq" id="WP_015798107.1">
    <property type="nucleotide sequence ID" value="NC_013124.1"/>
</dbReference>
<evidence type="ECO:0000256" key="6">
    <source>
        <dbReference type="HAMAP-Rule" id="MF_00900"/>
    </source>
</evidence>
<sequence length="425" mass="46592">MTLIERSFRERILLVGVVHHGERREAVEDSLAELAALVDTAGADVVDRELVRRDAVDPATYVGSGKAAELAERSEALDVDTVVFDDPLSPAQQRNLERILGRTAIDRTAVILDVFAQNARSEEGRRQVELALLSYRLPRLRGRGVALSQQVGRIGTRGPGETKLEEDRRRIQARMAQLRRELDQLARRRLVQRRARLASRQAQVALVGYTNVGKSALLRALSGADVLVENRLFATLDPRTRRVALPGGETILVTDTVGFIRKLPHELIESFRSTLEQVAEADLLLHVADASSPDVAAQIAEVERTLAEIGADRVPRLVVYNKVDLRPIDTLAAGVPEGVAISAEHDIGLDDLRAAIAAALDAMRRPRRYVVPAGRGDVLALIHREGAVVREEVDAERVLIDAVLDDASDRLVRRALGEAPPEPLG</sequence>
<dbReference type="PRINTS" id="PR00326">
    <property type="entry name" value="GTP1OBG"/>
</dbReference>
<comment type="subunit">
    <text evidence="6">Monomer. Associates with the 50S ribosomal subunit.</text>
</comment>
<keyword evidence="12" id="KW-1185">Reference proteome</keyword>
<keyword evidence="2 8" id="KW-0479">Metal-binding</keyword>
<dbReference type="HOGENOM" id="CLU_019597_1_0_11"/>
<dbReference type="Gene3D" id="6.10.250.2860">
    <property type="match status" value="1"/>
</dbReference>
<evidence type="ECO:0000256" key="9">
    <source>
        <dbReference type="SAM" id="Coils"/>
    </source>
</evidence>
<dbReference type="GO" id="GO:0005737">
    <property type="term" value="C:cytoplasm"/>
    <property type="evidence" value="ECO:0007669"/>
    <property type="project" value="UniProtKB-SubCell"/>
</dbReference>
<comment type="subcellular location">
    <subcellularLocation>
        <location evidence="6">Cytoplasm</location>
    </subcellularLocation>
    <text evidence="6">May associate with membranes.</text>
</comment>
<dbReference type="InterPro" id="IPR032305">
    <property type="entry name" value="GTP-bd_M"/>
</dbReference>
<keyword evidence="3 6" id="KW-0547">Nucleotide-binding</keyword>
<evidence type="ECO:0000256" key="2">
    <source>
        <dbReference type="ARBA" id="ARBA00022723"/>
    </source>
</evidence>
<dbReference type="Proteomes" id="UP000000771">
    <property type="component" value="Chromosome"/>
</dbReference>
<dbReference type="GO" id="GO:0046872">
    <property type="term" value="F:metal ion binding"/>
    <property type="evidence" value="ECO:0007669"/>
    <property type="project" value="UniProtKB-KW"/>
</dbReference>
<evidence type="ECO:0000256" key="1">
    <source>
        <dbReference type="ARBA" id="ARBA00022490"/>
    </source>
</evidence>
<evidence type="ECO:0000256" key="5">
    <source>
        <dbReference type="ARBA" id="ARBA00023134"/>
    </source>
</evidence>